<dbReference type="Pfam" id="PF04082">
    <property type="entry name" value="Fungal_trans"/>
    <property type="match status" value="1"/>
</dbReference>
<evidence type="ECO:0000259" key="4">
    <source>
        <dbReference type="PROSITE" id="PS00463"/>
    </source>
</evidence>
<proteinExistence type="predicted"/>
<feature type="region of interest" description="Disordered" evidence="3">
    <location>
        <begin position="91"/>
        <end position="158"/>
    </location>
</feature>
<reference evidence="5 6" key="1">
    <citation type="journal article" date="2016" name="Fungal Biol.">
        <title>The genome of Xylona heveae provides a window into fungal endophytism.</title>
        <authorList>
            <person name="Gazis R."/>
            <person name="Kuo A."/>
            <person name="Riley R."/>
            <person name="LaButti K."/>
            <person name="Lipzen A."/>
            <person name="Lin J."/>
            <person name="Amirebrahimi M."/>
            <person name="Hesse C.N."/>
            <person name="Spatafora J.W."/>
            <person name="Henrissat B."/>
            <person name="Hainaut M."/>
            <person name="Grigoriev I.V."/>
            <person name="Hibbett D.S."/>
        </authorList>
    </citation>
    <scope>NUCLEOTIDE SEQUENCE [LARGE SCALE GENOMIC DNA]</scope>
    <source>
        <strain evidence="5 6">TC161</strain>
    </source>
</reference>
<protein>
    <recommendedName>
        <fullName evidence="4">Zn(2)-C6 fungal-type domain-containing protein</fullName>
    </recommendedName>
</protein>
<dbReference type="Pfam" id="PF00172">
    <property type="entry name" value="Zn_clus"/>
    <property type="match status" value="1"/>
</dbReference>
<feature type="domain" description="Zn(2)-C6 fungal-type" evidence="4">
    <location>
        <begin position="57"/>
        <end position="87"/>
    </location>
</feature>
<dbReference type="InterPro" id="IPR007219">
    <property type="entry name" value="XnlR_reg_dom"/>
</dbReference>
<evidence type="ECO:0000313" key="5">
    <source>
        <dbReference type="EMBL" id="KZF25306.1"/>
    </source>
</evidence>
<dbReference type="GeneID" id="28899902"/>
<dbReference type="AlphaFoldDB" id="A0A165IS60"/>
<dbReference type="CDD" id="cd00067">
    <property type="entry name" value="GAL4"/>
    <property type="match status" value="1"/>
</dbReference>
<keyword evidence="6" id="KW-1185">Reference proteome</keyword>
<dbReference type="Proteomes" id="UP000076632">
    <property type="component" value="Unassembled WGS sequence"/>
</dbReference>
<dbReference type="GO" id="GO:0000981">
    <property type="term" value="F:DNA-binding transcription factor activity, RNA polymerase II-specific"/>
    <property type="evidence" value="ECO:0007669"/>
    <property type="project" value="InterPro"/>
</dbReference>
<organism evidence="5 6">
    <name type="scientific">Xylona heveae (strain CBS 132557 / TC161)</name>
    <dbReference type="NCBI Taxonomy" id="1328760"/>
    <lineage>
        <taxon>Eukaryota</taxon>
        <taxon>Fungi</taxon>
        <taxon>Dikarya</taxon>
        <taxon>Ascomycota</taxon>
        <taxon>Pezizomycotina</taxon>
        <taxon>Xylonomycetes</taxon>
        <taxon>Xylonales</taxon>
        <taxon>Xylonaceae</taxon>
        <taxon>Xylona</taxon>
    </lineage>
</organism>
<keyword evidence="2" id="KW-0539">Nucleus</keyword>
<evidence type="ECO:0000256" key="1">
    <source>
        <dbReference type="ARBA" id="ARBA00022723"/>
    </source>
</evidence>
<keyword evidence="1" id="KW-0479">Metal-binding</keyword>
<dbReference type="InParanoid" id="A0A165IS60"/>
<dbReference type="SMART" id="SM00906">
    <property type="entry name" value="Fungal_trans"/>
    <property type="match status" value="1"/>
</dbReference>
<dbReference type="PANTHER" id="PTHR31668">
    <property type="entry name" value="GLUCOSE TRANSPORT TRANSCRIPTION REGULATOR RGT1-RELATED-RELATED"/>
    <property type="match status" value="1"/>
</dbReference>
<dbReference type="CDD" id="cd12148">
    <property type="entry name" value="fungal_TF_MHR"/>
    <property type="match status" value="1"/>
</dbReference>
<dbReference type="EMBL" id="KV407455">
    <property type="protein sequence ID" value="KZF25306.1"/>
    <property type="molecule type" value="Genomic_DNA"/>
</dbReference>
<dbReference type="InterPro" id="IPR050797">
    <property type="entry name" value="Carb_Metab_Trans_Reg"/>
</dbReference>
<feature type="compositionally biased region" description="Low complexity" evidence="3">
    <location>
        <begin position="121"/>
        <end position="135"/>
    </location>
</feature>
<dbReference type="Gene3D" id="4.10.240.10">
    <property type="entry name" value="Zn(2)-C6 fungal-type DNA-binding domain"/>
    <property type="match status" value="1"/>
</dbReference>
<evidence type="ECO:0000313" key="6">
    <source>
        <dbReference type="Proteomes" id="UP000076632"/>
    </source>
</evidence>
<dbReference type="SUPFAM" id="SSF57701">
    <property type="entry name" value="Zn2/Cys6 DNA-binding domain"/>
    <property type="match status" value="1"/>
</dbReference>
<dbReference type="SMART" id="SM00066">
    <property type="entry name" value="GAL4"/>
    <property type="match status" value="1"/>
</dbReference>
<dbReference type="RefSeq" id="XP_018190861.1">
    <property type="nucleotide sequence ID" value="XM_018334765.1"/>
</dbReference>
<dbReference type="FunCoup" id="A0A165IS60">
    <property type="interactions" value="277"/>
</dbReference>
<evidence type="ECO:0000256" key="2">
    <source>
        <dbReference type="ARBA" id="ARBA00023242"/>
    </source>
</evidence>
<dbReference type="GO" id="GO:0008270">
    <property type="term" value="F:zinc ion binding"/>
    <property type="evidence" value="ECO:0007669"/>
    <property type="project" value="InterPro"/>
</dbReference>
<dbReference type="InterPro" id="IPR001138">
    <property type="entry name" value="Zn2Cys6_DnaBD"/>
</dbReference>
<dbReference type="GO" id="GO:0001080">
    <property type="term" value="P:nitrogen catabolite activation of transcription from RNA polymerase II promoter"/>
    <property type="evidence" value="ECO:0007669"/>
    <property type="project" value="TreeGrafter"/>
</dbReference>
<dbReference type="OMA" id="HIFAFNW"/>
<dbReference type="GO" id="GO:0005634">
    <property type="term" value="C:nucleus"/>
    <property type="evidence" value="ECO:0007669"/>
    <property type="project" value="TreeGrafter"/>
</dbReference>
<name>A0A165IS60_XYLHT</name>
<gene>
    <name evidence="5" type="ORF">L228DRAFT_265781</name>
</gene>
<feature type="region of interest" description="Disordered" evidence="3">
    <location>
        <begin position="674"/>
        <end position="724"/>
    </location>
</feature>
<dbReference type="OrthoDB" id="2264294at2759"/>
<sequence length="740" mass="82460">MAAAVTIRPSISPSTLTSIIAHQSNKRVMPVKENQIAAKSALGPGETPATRARRERPCDACRKRKSRCVIHEGAMGCVLCEFHNQECTFVQDPQPRKRKPPAQPQPQEEQAPTRRRSIELPQQQQLKPPQQSNQPIAITPDNRAGLSSDNNLAAGNVEPQLRKTSLSLDLDARRHIKYIGTTTEFEHMLADLYPFDGNDESLLPSATLRRVSDSDMFLMLPEQGNAEYEMDVKDHETLEEIISPHGPALVELYFEVIHDSFPVLEREFFLEQYRRTPSAFPPALLSAVYLVALNWRGSGSLDEAFNPDIARLENIALRTLSSVSRLPELSVVQAGLLLLQLPKGDNWNLTAQLVAIGQEIGLHLDCSSWQIPAWERGLRKRVAWALYMQDKWESLVHGRPSHIFGANWAVKPLYDVDFPQPTNGGSEDDQFDAEKSRVLFTQMIYLTQILAEILDIFYTERATQQIRDAGASGTRLILERAKPVQISLKEWYSRLPTCVKMESSHPERLSSTGYLHLAYFATEITLHRRIVGSLTADATDPYLEHICRSAAKTRLISAMDFVNRLKPAHLRAFWFFASRVNFALIGTFGSLLLATAPTREEASFYRCRLGEYRWTLRVSTKAAPFLDFAVGALDNSTGLVQSLPEKPPHATAVQQLQRQMATMAQRAPLVTDEPMADATSDGAGQASLPQGESSHHRDASDQPSGLVSPVTSSPRSVISQDAYAPEHSIDYVSSLGGWAP</sequence>
<dbReference type="GO" id="GO:0006351">
    <property type="term" value="P:DNA-templated transcription"/>
    <property type="evidence" value="ECO:0007669"/>
    <property type="project" value="InterPro"/>
</dbReference>
<dbReference type="PANTHER" id="PTHR31668:SF4">
    <property type="entry name" value="TRANSCRIPTIONAL ACTIVATOR PROTEIN DAL81"/>
    <property type="match status" value="1"/>
</dbReference>
<accession>A0A165IS60</accession>
<evidence type="ECO:0000256" key="3">
    <source>
        <dbReference type="SAM" id="MobiDB-lite"/>
    </source>
</evidence>
<feature type="region of interest" description="Disordered" evidence="3">
    <location>
        <begin position="37"/>
        <end position="58"/>
    </location>
</feature>
<dbReference type="GO" id="GO:0003677">
    <property type="term" value="F:DNA binding"/>
    <property type="evidence" value="ECO:0007669"/>
    <property type="project" value="InterPro"/>
</dbReference>
<feature type="compositionally biased region" description="Polar residues" evidence="3">
    <location>
        <begin position="701"/>
        <end position="719"/>
    </location>
</feature>
<dbReference type="STRING" id="1328760.A0A165IS60"/>
<dbReference type="PROSITE" id="PS00463">
    <property type="entry name" value="ZN2_CY6_FUNGAL_1"/>
    <property type="match status" value="1"/>
</dbReference>
<dbReference type="InterPro" id="IPR036864">
    <property type="entry name" value="Zn2-C6_fun-type_DNA-bd_sf"/>
</dbReference>